<evidence type="ECO:0000313" key="17">
    <source>
        <dbReference type="EMBL" id="CAD5121603.1"/>
    </source>
</evidence>
<keyword evidence="7" id="KW-0832">Ubl conjugation</keyword>
<evidence type="ECO:0000256" key="1">
    <source>
        <dbReference type="ARBA" id="ARBA00004324"/>
    </source>
</evidence>
<feature type="domain" description="SURP motif" evidence="16">
    <location>
        <begin position="142"/>
        <end position="184"/>
    </location>
</feature>
<dbReference type="Gene3D" id="1.10.10.790">
    <property type="entry name" value="Surp module"/>
    <property type="match status" value="2"/>
</dbReference>
<evidence type="ECO:0000256" key="2">
    <source>
        <dbReference type="ARBA" id="ARBA00022499"/>
    </source>
</evidence>
<dbReference type="SMART" id="SM00648">
    <property type="entry name" value="SWAP"/>
    <property type="match status" value="2"/>
</dbReference>
<accession>A0A7I8W179</accession>
<dbReference type="InterPro" id="IPR035967">
    <property type="entry name" value="SWAP/Surp_sf"/>
</dbReference>
<evidence type="ECO:0000256" key="14">
    <source>
        <dbReference type="SAM" id="MobiDB-lite"/>
    </source>
</evidence>
<dbReference type="Pfam" id="PF01805">
    <property type="entry name" value="Surp"/>
    <property type="match status" value="2"/>
</dbReference>
<dbReference type="GO" id="GO:0045292">
    <property type="term" value="P:mRNA cis splicing, via spliceosome"/>
    <property type="evidence" value="ECO:0007669"/>
    <property type="project" value="InterPro"/>
</dbReference>
<dbReference type="GO" id="GO:0016607">
    <property type="term" value="C:nuclear speck"/>
    <property type="evidence" value="ECO:0007669"/>
    <property type="project" value="UniProtKB-SubCell"/>
</dbReference>
<protein>
    <recommendedName>
        <fullName evidence="13">Splicing factor 3A subunit 1</fullName>
    </recommendedName>
</protein>
<dbReference type="GO" id="GO:0071013">
    <property type="term" value="C:catalytic step 2 spliceosome"/>
    <property type="evidence" value="ECO:0007669"/>
    <property type="project" value="TreeGrafter"/>
</dbReference>
<evidence type="ECO:0000256" key="10">
    <source>
        <dbReference type="ARBA" id="ARBA00023242"/>
    </source>
</evidence>
<evidence type="ECO:0000256" key="5">
    <source>
        <dbReference type="ARBA" id="ARBA00022728"/>
    </source>
</evidence>
<dbReference type="SUPFAM" id="SSF54236">
    <property type="entry name" value="Ubiquitin-like"/>
    <property type="match status" value="1"/>
</dbReference>
<dbReference type="CDD" id="cd01800">
    <property type="entry name" value="Ubl_SF3a120"/>
    <property type="match status" value="1"/>
</dbReference>
<comment type="subunit">
    <text evidence="12">Component of the 17S U2 SnRNP complex, a ribonucleoprotein complex that contains small nuclear RNA (snRNA) U2 and a number of specific proteins. Part of the SF3A subcomplex of the 17S U2 SnRNP complex which is composed of three subunits; SF3A3/SAP61, SF3A2/SAP62 and SF3A1/SAP114. SF3A associates with the splicing factor SF3B and a 12S RNA unit to form the mature 17S U2 small nuclear ribonucleoprotein complex (17S U2 snRNP). SF3A1 functions as a scaffold that interacts directly with both SF3A2 and SF3A3. Identified in the spliceosome 'E' complex, a precursor of the spliceosome 'A' complex. Identified in the spliceosome 'A' and 'B' complexes. Identified in the spliceosome 'C' complex. Interacts with P2RX6; resulting in a reduction of the splicing activity.</text>
</comment>
<feature type="domain" description="Ubiquitin-like" evidence="15">
    <location>
        <begin position="620"/>
        <end position="703"/>
    </location>
</feature>
<comment type="function">
    <text evidence="11">Component of the 17S U2 SnRNP complex of the spliceosome, a large ribonucleoprotein complex that removes introns from transcribed pre-mRNAs. The 17S U2 SnRNP complex (1) directly participates in early spliceosome assembly and (2) mediates recognition of the intron branch site during pre-mRNA splicing by promoting the selection of the pre-mRNA branch-site adenosine, the nucleophile for the first step of splicing. Within the 17S U2 SnRNP complex, SF3A1 is part of the SF3A subcomplex that contributes to the assembly of the 17S U2 snRNP, and the subsequent assembly of the pre-spliceosome 'E' complex and the pre-catalytic spliceosome 'A' complex. Involved in pre-mRNA splicing as a component of pre-catalytic spliceosome 'B' complexes.</text>
</comment>
<feature type="compositionally biased region" description="Acidic residues" evidence="14">
    <location>
        <begin position="299"/>
        <end position="311"/>
    </location>
</feature>
<dbReference type="Pfam" id="PF12230">
    <property type="entry name" value="PRP21_like_P"/>
    <property type="match status" value="1"/>
</dbReference>
<evidence type="ECO:0000256" key="7">
    <source>
        <dbReference type="ARBA" id="ARBA00022843"/>
    </source>
</evidence>
<proteinExistence type="predicted"/>
<name>A0A7I8W179_9ANNE</name>
<keyword evidence="10" id="KW-0539">Nucleus</keyword>
<dbReference type="InterPro" id="IPR029071">
    <property type="entry name" value="Ubiquitin-like_domsf"/>
</dbReference>
<keyword evidence="3" id="KW-0597">Phosphoprotein</keyword>
<dbReference type="InterPro" id="IPR000061">
    <property type="entry name" value="Surp"/>
</dbReference>
<evidence type="ECO:0000256" key="9">
    <source>
        <dbReference type="ARBA" id="ARBA00023187"/>
    </source>
</evidence>
<evidence type="ECO:0000256" key="4">
    <source>
        <dbReference type="ARBA" id="ARBA00022664"/>
    </source>
</evidence>
<gene>
    <name evidence="17" type="ORF">DGYR_LOCUS9534</name>
</gene>
<feature type="compositionally biased region" description="Pro residues" evidence="14">
    <location>
        <begin position="328"/>
        <end position="346"/>
    </location>
</feature>
<evidence type="ECO:0000256" key="12">
    <source>
        <dbReference type="ARBA" id="ARBA00061882"/>
    </source>
</evidence>
<feature type="compositionally biased region" description="Basic and acidic residues" evidence="14">
    <location>
        <begin position="312"/>
        <end position="325"/>
    </location>
</feature>
<dbReference type="Pfam" id="PF00240">
    <property type="entry name" value="ubiquitin"/>
    <property type="match status" value="1"/>
</dbReference>
<evidence type="ECO:0000259" key="15">
    <source>
        <dbReference type="PROSITE" id="PS50053"/>
    </source>
</evidence>
<dbReference type="SUPFAM" id="SSF109905">
    <property type="entry name" value="Surp module (SWAP domain)"/>
    <property type="match status" value="2"/>
</dbReference>
<dbReference type="FunFam" id="1.10.10.790:FF:000001">
    <property type="entry name" value="Splicing factor 3a, subunit 1"/>
    <property type="match status" value="1"/>
</dbReference>
<evidence type="ECO:0000313" key="18">
    <source>
        <dbReference type="Proteomes" id="UP000549394"/>
    </source>
</evidence>
<evidence type="ECO:0000256" key="3">
    <source>
        <dbReference type="ARBA" id="ARBA00022553"/>
    </source>
</evidence>
<dbReference type="InterPro" id="IPR000626">
    <property type="entry name" value="Ubiquitin-like_dom"/>
</dbReference>
<comment type="subcellular location">
    <subcellularLocation>
        <location evidence="1">Nucleus speckle</location>
    </subcellularLocation>
</comment>
<dbReference type="PROSITE" id="PS50053">
    <property type="entry name" value="UBIQUITIN_2"/>
    <property type="match status" value="1"/>
</dbReference>
<evidence type="ECO:0000259" key="16">
    <source>
        <dbReference type="PROSITE" id="PS50128"/>
    </source>
</evidence>
<dbReference type="InterPro" id="IPR022030">
    <property type="entry name" value="SF3A1_dom"/>
</dbReference>
<dbReference type="OrthoDB" id="447637at2759"/>
<sequence length="706" mass="79041">MPAEVAKAEESAPAPSKPTIGIIYPPPEVRNIVDKTASFVARNGPEFESRIRQNEINNSKFNFLNGNDPYHAYYQHKVKEFREGKGVEPSSKPGSGLGLQVVNRQQQQEILRQAEPIVPKEPPAEFEFVADPPSISAYDLDVVKLTAQFVARNGRQFLTNLMNKEQRNYQFDFLRPQHSLFTYFTKLVEQYTKVLIPPKDLKKKLEKENFDPLHVLDQVKHRVDWFRYEQRLKKREEEEAEKERVSYAQVDWHDFVVVEVVEFLQNEMGNLPPPTTPDEVGARIIAQQRYESVSHETESVQEVEMDVDEEEEHAHTTEKADDKNKNVVPPPPPQDKPHQPPLPPTPENIIVKAYDPKASKKVVGTSSDFVSPLTGEKISGDNISNHVKYSLIDKGWITQRDKAIADKRDAEIVYAPGSSIDSNLKLLAERRTDIFNVGGELEETDIGKKIGESEERRPQKVIWDGHTASMERVTQKARENISIDDQIASIHKSGTEDKDKIGPKVKGGIVAAPPVTAPISSAPPTNVSQNKSMPVHNPMHLATQPVVMVARQPAVIGLPPGPPRPLVAAMPIVPTVTLQTAVATMPQPMMDEPVAKKAKTEESLVPESDFLAKNPSPVTFKVIVPHMPDKSEWRLNGQIVSLTLPLNDSISVIKAKLNEELGLPAGKQKLQLDGMFVKDQFSLAYYNFNPGATLQLQLKERGGRKK</sequence>
<reference evidence="17 18" key="1">
    <citation type="submission" date="2020-08" db="EMBL/GenBank/DDBJ databases">
        <authorList>
            <person name="Hejnol A."/>
        </authorList>
    </citation>
    <scope>NUCLEOTIDE SEQUENCE [LARGE SCALE GENOMIC DNA]</scope>
</reference>
<keyword evidence="2" id="KW-1017">Isopeptide bond</keyword>
<dbReference type="EMBL" id="CAJFCJ010000014">
    <property type="protein sequence ID" value="CAD5121603.1"/>
    <property type="molecule type" value="Genomic_DNA"/>
</dbReference>
<evidence type="ECO:0000256" key="13">
    <source>
        <dbReference type="ARBA" id="ARBA00074916"/>
    </source>
</evidence>
<dbReference type="GO" id="GO:0005686">
    <property type="term" value="C:U2 snRNP"/>
    <property type="evidence" value="ECO:0007669"/>
    <property type="project" value="TreeGrafter"/>
</dbReference>
<dbReference type="AlphaFoldDB" id="A0A7I8W179"/>
<dbReference type="PANTHER" id="PTHR15316">
    <property type="entry name" value="SPLICEOSOME ASSOCIATED PROTEIN 114/SWAP SPLICING FACTOR-RELATED"/>
    <property type="match status" value="1"/>
</dbReference>
<dbReference type="FunFam" id="1.10.10.790:FF:000002">
    <property type="entry name" value="Splicing factor 3A subunit 1"/>
    <property type="match status" value="1"/>
</dbReference>
<keyword evidence="4" id="KW-0507">mRNA processing</keyword>
<feature type="region of interest" description="Disordered" evidence="14">
    <location>
        <begin position="1"/>
        <end position="22"/>
    </location>
</feature>
<dbReference type="FunFam" id="3.10.20.90:FF:000091">
    <property type="entry name" value="Splicing factor 3A subunit 1"/>
    <property type="match status" value="1"/>
</dbReference>
<dbReference type="Proteomes" id="UP000549394">
    <property type="component" value="Unassembled WGS sequence"/>
</dbReference>
<dbReference type="GO" id="GO:0000381">
    <property type="term" value="P:regulation of alternative mRNA splicing, via spliceosome"/>
    <property type="evidence" value="ECO:0007669"/>
    <property type="project" value="TreeGrafter"/>
</dbReference>
<keyword evidence="18" id="KW-1185">Reference proteome</keyword>
<keyword evidence="6" id="KW-0677">Repeat</keyword>
<dbReference type="PROSITE" id="PS50128">
    <property type="entry name" value="SURP"/>
    <property type="match status" value="2"/>
</dbReference>
<dbReference type="PANTHER" id="PTHR15316:SF1">
    <property type="entry name" value="SPLICING FACTOR 3A SUBUNIT 1"/>
    <property type="match status" value="1"/>
</dbReference>
<keyword evidence="8" id="KW-0007">Acetylation</keyword>
<keyword evidence="5" id="KW-0747">Spliceosome</keyword>
<dbReference type="Gene3D" id="3.10.20.90">
    <property type="entry name" value="Phosphatidylinositol 3-kinase Catalytic Subunit, Chain A, domain 1"/>
    <property type="match status" value="1"/>
</dbReference>
<evidence type="ECO:0000256" key="11">
    <source>
        <dbReference type="ARBA" id="ARBA00060058"/>
    </source>
</evidence>
<organism evidence="17 18">
    <name type="scientific">Dimorphilus gyrociliatus</name>
    <dbReference type="NCBI Taxonomy" id="2664684"/>
    <lineage>
        <taxon>Eukaryota</taxon>
        <taxon>Metazoa</taxon>
        <taxon>Spiralia</taxon>
        <taxon>Lophotrochozoa</taxon>
        <taxon>Annelida</taxon>
        <taxon>Polychaeta</taxon>
        <taxon>Polychaeta incertae sedis</taxon>
        <taxon>Dinophilidae</taxon>
        <taxon>Dimorphilus</taxon>
    </lineage>
</organism>
<dbReference type="InterPro" id="IPR045146">
    <property type="entry name" value="SF3A1"/>
</dbReference>
<feature type="compositionally biased region" description="Basic and acidic residues" evidence="14">
    <location>
        <begin position="1"/>
        <end position="10"/>
    </location>
</feature>
<evidence type="ECO:0000256" key="6">
    <source>
        <dbReference type="ARBA" id="ARBA00022737"/>
    </source>
</evidence>
<comment type="caution">
    <text evidence="17">The sequence shown here is derived from an EMBL/GenBank/DDBJ whole genome shotgun (WGS) entry which is preliminary data.</text>
</comment>
<dbReference type="InterPro" id="IPR035563">
    <property type="entry name" value="SF3As1_ubi"/>
</dbReference>
<feature type="domain" description="SURP motif" evidence="16">
    <location>
        <begin position="32"/>
        <end position="74"/>
    </location>
</feature>
<keyword evidence="9" id="KW-0508">mRNA splicing</keyword>
<dbReference type="GO" id="GO:0071004">
    <property type="term" value="C:U2-type prespliceosome"/>
    <property type="evidence" value="ECO:0007669"/>
    <property type="project" value="TreeGrafter"/>
</dbReference>
<feature type="region of interest" description="Disordered" evidence="14">
    <location>
        <begin position="290"/>
        <end position="349"/>
    </location>
</feature>
<evidence type="ECO:0000256" key="8">
    <source>
        <dbReference type="ARBA" id="ARBA00022990"/>
    </source>
</evidence>
<dbReference type="SMART" id="SM00213">
    <property type="entry name" value="UBQ"/>
    <property type="match status" value="1"/>
</dbReference>
<dbReference type="GO" id="GO:0003723">
    <property type="term" value="F:RNA binding"/>
    <property type="evidence" value="ECO:0007669"/>
    <property type="project" value="InterPro"/>
</dbReference>